<keyword evidence="1" id="KW-0808">Transferase</keyword>
<keyword evidence="2 4" id="KW-0418">Kinase</keyword>
<dbReference type="EMBL" id="LJCR01002331">
    <property type="protein sequence ID" value="KPV48883.1"/>
    <property type="molecule type" value="Genomic_DNA"/>
</dbReference>
<name>A0A0P9D8N8_9CHLR</name>
<dbReference type="Gene3D" id="3.40.1190.20">
    <property type="match status" value="1"/>
</dbReference>
<evidence type="ECO:0000259" key="3">
    <source>
        <dbReference type="Pfam" id="PF00294"/>
    </source>
</evidence>
<dbReference type="Proteomes" id="UP000050509">
    <property type="component" value="Unassembled WGS sequence"/>
</dbReference>
<dbReference type="InterPro" id="IPR011611">
    <property type="entry name" value="PfkB_dom"/>
</dbReference>
<proteinExistence type="predicted"/>
<dbReference type="InterPro" id="IPR002139">
    <property type="entry name" value="Ribo/fructo_kinase"/>
</dbReference>
<evidence type="ECO:0000313" key="4">
    <source>
        <dbReference type="EMBL" id="KPV48883.1"/>
    </source>
</evidence>
<protein>
    <submittedName>
        <fullName evidence="4">Carbohydrate kinase</fullName>
    </submittedName>
</protein>
<dbReference type="PANTHER" id="PTHR10584">
    <property type="entry name" value="SUGAR KINASE"/>
    <property type="match status" value="1"/>
</dbReference>
<dbReference type="InterPro" id="IPR029056">
    <property type="entry name" value="Ribokinase-like"/>
</dbReference>
<dbReference type="PANTHER" id="PTHR10584:SF167">
    <property type="entry name" value="PFKB DOMAIN PROTEIN"/>
    <property type="match status" value="1"/>
</dbReference>
<dbReference type="GO" id="GO:0006796">
    <property type="term" value="P:phosphate-containing compound metabolic process"/>
    <property type="evidence" value="ECO:0007669"/>
    <property type="project" value="UniProtKB-ARBA"/>
</dbReference>
<evidence type="ECO:0000313" key="5">
    <source>
        <dbReference type="Proteomes" id="UP000050509"/>
    </source>
</evidence>
<dbReference type="Pfam" id="PF00294">
    <property type="entry name" value="PfkB"/>
    <property type="match status" value="1"/>
</dbReference>
<gene>
    <name evidence="4" type="ORF">SE17_35665</name>
</gene>
<sequence>MTESKPFDLLVVGEINPDLILRGDVEPAFGQVEKMVDDATLTIGSSSVIFACGAARLGLRVAFAGIVGDDTFGQYMCEQMAARGIDTSAVRVDPGLRTGFSVILSRGADRAILTFAGSIAALRYDMLDLRMLDRARHLHLGAFFMLDALRPDVPRLLGEARVRGLTTSLDTNYDPSGRWDGGLRNTLRLTDVFLPNEAELHAIAGTTDTDAALARLAGPKQTVAAKLGAQGGVA</sequence>
<feature type="non-terminal residue" evidence="4">
    <location>
        <position position="234"/>
    </location>
</feature>
<dbReference type="PRINTS" id="PR00990">
    <property type="entry name" value="RIBOKINASE"/>
</dbReference>
<evidence type="ECO:0000256" key="1">
    <source>
        <dbReference type="ARBA" id="ARBA00022679"/>
    </source>
</evidence>
<dbReference type="SUPFAM" id="SSF53613">
    <property type="entry name" value="Ribokinase-like"/>
    <property type="match status" value="1"/>
</dbReference>
<comment type="caution">
    <text evidence="4">The sequence shown here is derived from an EMBL/GenBank/DDBJ whole genome shotgun (WGS) entry which is preliminary data.</text>
</comment>
<accession>A0A0P9D8N8</accession>
<dbReference type="GO" id="GO:0016301">
    <property type="term" value="F:kinase activity"/>
    <property type="evidence" value="ECO:0007669"/>
    <property type="project" value="UniProtKB-KW"/>
</dbReference>
<organism evidence="4 5">
    <name type="scientific">Kouleothrix aurantiaca</name>
    <dbReference type="NCBI Taxonomy" id="186479"/>
    <lineage>
        <taxon>Bacteria</taxon>
        <taxon>Bacillati</taxon>
        <taxon>Chloroflexota</taxon>
        <taxon>Chloroflexia</taxon>
        <taxon>Chloroflexales</taxon>
        <taxon>Roseiflexineae</taxon>
        <taxon>Roseiflexaceae</taxon>
        <taxon>Kouleothrix</taxon>
    </lineage>
</organism>
<feature type="domain" description="Carbohydrate kinase PfkB" evidence="3">
    <location>
        <begin position="9"/>
        <end position="231"/>
    </location>
</feature>
<evidence type="ECO:0000256" key="2">
    <source>
        <dbReference type="ARBA" id="ARBA00022777"/>
    </source>
</evidence>
<dbReference type="AlphaFoldDB" id="A0A0P9D8N8"/>
<reference evidence="4 5" key="1">
    <citation type="submission" date="2015-09" db="EMBL/GenBank/DDBJ databases">
        <title>Draft genome sequence of Kouleothrix aurantiaca JCM 19913.</title>
        <authorList>
            <person name="Hemp J."/>
        </authorList>
    </citation>
    <scope>NUCLEOTIDE SEQUENCE [LARGE SCALE GENOMIC DNA]</scope>
    <source>
        <strain evidence="4 5">COM-B</strain>
    </source>
</reference>
<keyword evidence="5" id="KW-1185">Reference proteome</keyword>